<name>A0A413FBB7_9FIRM</name>
<dbReference type="Gene3D" id="3.30.70.20">
    <property type="match status" value="1"/>
</dbReference>
<dbReference type="RefSeq" id="WP_007716605.1">
    <property type="nucleotide sequence ID" value="NZ_CABMHH010000162.1"/>
</dbReference>
<organism evidence="1 2">
    <name type="scientific">Enterocloster asparagiformis</name>
    <dbReference type="NCBI Taxonomy" id="333367"/>
    <lineage>
        <taxon>Bacteria</taxon>
        <taxon>Bacillati</taxon>
        <taxon>Bacillota</taxon>
        <taxon>Clostridia</taxon>
        <taxon>Lachnospirales</taxon>
        <taxon>Lachnospiraceae</taxon>
        <taxon>Enterocloster</taxon>
    </lineage>
</organism>
<evidence type="ECO:0000313" key="2">
    <source>
        <dbReference type="Proteomes" id="UP000283880"/>
    </source>
</evidence>
<protein>
    <submittedName>
        <fullName evidence="1">Ferredoxin</fullName>
    </submittedName>
</protein>
<dbReference type="EMBL" id="QSBM01000016">
    <property type="protein sequence ID" value="RGX26284.1"/>
    <property type="molecule type" value="Genomic_DNA"/>
</dbReference>
<dbReference type="SUPFAM" id="SSF54862">
    <property type="entry name" value="4Fe-4S ferredoxins"/>
    <property type="match status" value="1"/>
</dbReference>
<gene>
    <name evidence="1" type="ORF">DWV29_19410</name>
</gene>
<accession>A0A413FBB7</accession>
<dbReference type="OrthoDB" id="2046978at2"/>
<dbReference type="Pfam" id="PF13459">
    <property type="entry name" value="Fer4_15"/>
    <property type="match status" value="1"/>
</dbReference>
<dbReference type="Proteomes" id="UP000283880">
    <property type="component" value="Unassembled WGS sequence"/>
</dbReference>
<proteinExistence type="predicted"/>
<comment type="caution">
    <text evidence="1">The sequence shown here is derived from an EMBL/GenBank/DDBJ whole genome shotgun (WGS) entry which is preliminary data.</text>
</comment>
<dbReference type="AlphaFoldDB" id="A0A413FBB7"/>
<evidence type="ECO:0000313" key="1">
    <source>
        <dbReference type="EMBL" id="RGX26284.1"/>
    </source>
</evidence>
<sequence>MKQLQVAKTCNGCGACIFKSPYFVEDAEGNAVPVAGKAVAPEDLAALKRIAEECPQKAIRIVETSSGVKPGKEGLQELLKKLEERKQTLKIPKADPVKLKFKAGDYEIPVPFCAKQYSNDYSSESQAKSAARAEFENLCYLPSAYRPMLKKVFVEYKVKKLRPYYTYEEAEGNFYYQFNQSTERFLREIYGQAREAGGAAFKLPESWCRFDVRPGDGDFETKLVKNFDDYSTGSGIIADFKSRGEYTSLRWYVDQMDFDYDEVYAGEGMFGRTKYKNQWHFSGFEAAAKEFVNDLKSSMDSVSDDITNNACGVVNCALDNFERKVKDALAQKAAEFKKYL</sequence>
<reference evidence="1 2" key="1">
    <citation type="submission" date="2018-08" db="EMBL/GenBank/DDBJ databases">
        <title>A genome reference for cultivated species of the human gut microbiota.</title>
        <authorList>
            <person name="Zou Y."/>
            <person name="Xue W."/>
            <person name="Luo G."/>
        </authorList>
    </citation>
    <scope>NUCLEOTIDE SEQUENCE [LARGE SCALE GENOMIC DNA]</scope>
    <source>
        <strain evidence="1 2">AF04-15</strain>
    </source>
</reference>